<evidence type="ECO:0000313" key="1">
    <source>
        <dbReference type="EMBL" id="OWZ08768.1"/>
    </source>
</evidence>
<dbReference type="Proteomes" id="UP000198211">
    <property type="component" value="Unassembled WGS sequence"/>
</dbReference>
<organism evidence="1 2">
    <name type="scientific">Phytophthora megakarya</name>
    <dbReference type="NCBI Taxonomy" id="4795"/>
    <lineage>
        <taxon>Eukaryota</taxon>
        <taxon>Sar</taxon>
        <taxon>Stramenopiles</taxon>
        <taxon>Oomycota</taxon>
        <taxon>Peronosporomycetes</taxon>
        <taxon>Peronosporales</taxon>
        <taxon>Peronosporaceae</taxon>
        <taxon>Phytophthora</taxon>
    </lineage>
</organism>
<comment type="caution">
    <text evidence="1">The sequence shown here is derived from an EMBL/GenBank/DDBJ whole genome shotgun (WGS) entry which is preliminary data.</text>
</comment>
<dbReference type="EMBL" id="NBNE01003029">
    <property type="protein sequence ID" value="OWZ08768.1"/>
    <property type="molecule type" value="Genomic_DNA"/>
</dbReference>
<sequence>MAMASFNIQPETFHNILKINSGKAPLVFHRFYESYRWWFKVINKFQSLSKSNSYTTINE</sequence>
<keyword evidence="2" id="KW-1185">Reference proteome</keyword>
<evidence type="ECO:0000313" key="2">
    <source>
        <dbReference type="Proteomes" id="UP000198211"/>
    </source>
</evidence>
<proteinExistence type="predicted"/>
<accession>A0A225VV44</accession>
<dbReference type="AlphaFoldDB" id="A0A225VV44"/>
<gene>
    <name evidence="1" type="ORF">PHMEG_00018637</name>
</gene>
<protein>
    <submittedName>
        <fullName evidence="1">Uncharacterized protein</fullName>
    </submittedName>
</protein>
<reference evidence="2" key="1">
    <citation type="submission" date="2017-03" db="EMBL/GenBank/DDBJ databases">
        <title>Phytopthora megakarya and P. palmivora, two closely related causual agents of cacao black pod achieved similar genome size and gene model numbers by different mechanisms.</title>
        <authorList>
            <person name="Ali S."/>
            <person name="Shao J."/>
            <person name="Larry D.J."/>
            <person name="Kronmiller B."/>
            <person name="Shen D."/>
            <person name="Strem M.D."/>
            <person name="Melnick R.L."/>
            <person name="Guiltinan M.J."/>
            <person name="Tyler B.M."/>
            <person name="Meinhardt L.W."/>
            <person name="Bailey B.A."/>
        </authorList>
    </citation>
    <scope>NUCLEOTIDE SEQUENCE [LARGE SCALE GENOMIC DNA]</scope>
    <source>
        <strain evidence="2">zdho120</strain>
    </source>
</reference>
<name>A0A225VV44_9STRA</name>